<dbReference type="InterPro" id="IPR003316">
    <property type="entry name" value="E2F_WHTH_DNA-bd_dom"/>
</dbReference>
<evidence type="ECO:0000313" key="5">
    <source>
        <dbReference type="Proteomes" id="UP000179807"/>
    </source>
</evidence>
<dbReference type="SMART" id="SM01372">
    <property type="entry name" value="E2F_TDP"/>
    <property type="match status" value="1"/>
</dbReference>
<accession>A0A1J4JBD0</accession>
<feature type="transmembrane region" description="Helical" evidence="2">
    <location>
        <begin position="120"/>
        <end position="138"/>
    </location>
</feature>
<evidence type="ECO:0000256" key="1">
    <source>
        <dbReference type="RuleBase" id="RU003796"/>
    </source>
</evidence>
<evidence type="ECO:0000313" key="4">
    <source>
        <dbReference type="EMBL" id="OHS95543.1"/>
    </source>
</evidence>
<keyword evidence="2" id="KW-0812">Transmembrane</keyword>
<dbReference type="Proteomes" id="UP000179807">
    <property type="component" value="Unassembled WGS sequence"/>
</dbReference>
<dbReference type="Pfam" id="PF02319">
    <property type="entry name" value="WHD_E2F_TDP"/>
    <property type="match status" value="1"/>
</dbReference>
<dbReference type="GO" id="GO:0005634">
    <property type="term" value="C:nucleus"/>
    <property type="evidence" value="ECO:0007669"/>
    <property type="project" value="UniProtKB-SubCell"/>
</dbReference>
<protein>
    <recommendedName>
        <fullName evidence="3">E2F/DP family winged-helix DNA-binding domain-containing protein</fullName>
    </recommendedName>
</protein>
<gene>
    <name evidence="4" type="ORF">TRFO_10429</name>
</gene>
<dbReference type="InterPro" id="IPR036388">
    <property type="entry name" value="WH-like_DNA-bd_sf"/>
</dbReference>
<dbReference type="AlphaFoldDB" id="A0A1J4JBD0"/>
<dbReference type="InterPro" id="IPR036390">
    <property type="entry name" value="WH_DNA-bd_sf"/>
</dbReference>
<reference evidence="4" key="1">
    <citation type="submission" date="2016-10" db="EMBL/GenBank/DDBJ databases">
        <authorList>
            <person name="Benchimol M."/>
            <person name="Almeida L.G."/>
            <person name="Vasconcelos A.T."/>
            <person name="Perreira-Neves A."/>
            <person name="Rosa I.A."/>
            <person name="Tasca T."/>
            <person name="Bogo M.R."/>
            <person name="de Souza W."/>
        </authorList>
    </citation>
    <scope>NUCLEOTIDE SEQUENCE [LARGE SCALE GENOMIC DNA]</scope>
    <source>
        <strain evidence="4">K</strain>
    </source>
</reference>
<name>A0A1J4JBD0_9EUKA</name>
<dbReference type="GO" id="GO:0003677">
    <property type="term" value="F:DNA binding"/>
    <property type="evidence" value="ECO:0007669"/>
    <property type="project" value="UniProtKB-KW"/>
</dbReference>
<comment type="caution">
    <text evidence="4">The sequence shown here is derived from an EMBL/GenBank/DDBJ whole genome shotgun (WGS) entry which is preliminary data.</text>
</comment>
<organism evidence="4 5">
    <name type="scientific">Tritrichomonas foetus</name>
    <dbReference type="NCBI Taxonomy" id="1144522"/>
    <lineage>
        <taxon>Eukaryota</taxon>
        <taxon>Metamonada</taxon>
        <taxon>Parabasalia</taxon>
        <taxon>Tritrichomonadida</taxon>
        <taxon>Tritrichomonadidae</taxon>
        <taxon>Tritrichomonas</taxon>
    </lineage>
</organism>
<evidence type="ECO:0000256" key="2">
    <source>
        <dbReference type="SAM" id="Phobius"/>
    </source>
</evidence>
<keyword evidence="2" id="KW-0472">Membrane</keyword>
<dbReference type="RefSeq" id="XP_068348680.1">
    <property type="nucleotide sequence ID" value="XM_068495450.1"/>
</dbReference>
<dbReference type="GeneID" id="94830154"/>
<comment type="similarity">
    <text evidence="1">Belongs to the E2F/DP family.</text>
</comment>
<dbReference type="EMBL" id="MLAK01001237">
    <property type="protein sequence ID" value="OHS95543.1"/>
    <property type="molecule type" value="Genomic_DNA"/>
</dbReference>
<comment type="subcellular location">
    <subcellularLocation>
        <location evidence="1">Nucleus</location>
    </subcellularLocation>
</comment>
<dbReference type="SUPFAM" id="SSF46785">
    <property type="entry name" value="Winged helix' DNA-binding domain"/>
    <property type="match status" value="1"/>
</dbReference>
<sequence length="267" mass="31095">MIRVRNKKKISRILNSRLEFIHFIHNLISQQERNPSKKIEINTIYSHSGVEKRRLYDLMNVLTACGITTKDVHLYKWNGMANFQNCLARIKCDIEHNYSKKSTEKDSMFLPLRLFSLPKSATLGTLTTTLFSIFMFFMKDTLKVRDVSLIIAGPTTKSTHLIKRLYLVTFMLEKIGILKHEIRGGDYKLMCNMKKAISDGYNLLVQNNDLPPIYIANLLNRIGDYYYENQLLARNELLELTLIEASKPRKFEDPSQSNETHFHIENS</sequence>
<keyword evidence="5" id="KW-1185">Reference proteome</keyword>
<proteinExistence type="inferred from homology"/>
<dbReference type="OrthoDB" id="5318at2759"/>
<dbReference type="VEuPathDB" id="TrichDB:TRFO_10429"/>
<dbReference type="GO" id="GO:0005667">
    <property type="term" value="C:transcription regulator complex"/>
    <property type="evidence" value="ECO:0007669"/>
    <property type="project" value="InterPro"/>
</dbReference>
<keyword evidence="1" id="KW-0539">Nucleus</keyword>
<dbReference type="GO" id="GO:0006355">
    <property type="term" value="P:regulation of DNA-templated transcription"/>
    <property type="evidence" value="ECO:0007669"/>
    <property type="project" value="InterPro"/>
</dbReference>
<evidence type="ECO:0000259" key="3">
    <source>
        <dbReference type="SMART" id="SM01372"/>
    </source>
</evidence>
<keyword evidence="1" id="KW-0238">DNA-binding</keyword>
<keyword evidence="2" id="KW-1133">Transmembrane helix</keyword>
<dbReference type="Gene3D" id="1.10.10.10">
    <property type="entry name" value="Winged helix-like DNA-binding domain superfamily/Winged helix DNA-binding domain"/>
    <property type="match status" value="1"/>
</dbReference>
<keyword evidence="1" id="KW-0804">Transcription</keyword>
<keyword evidence="1" id="KW-0805">Transcription regulation</keyword>
<feature type="domain" description="E2F/DP family winged-helix DNA-binding" evidence="3">
    <location>
        <begin position="15"/>
        <end position="79"/>
    </location>
</feature>